<dbReference type="AlphaFoldDB" id="M0LIK9"/>
<evidence type="ECO:0000313" key="2">
    <source>
        <dbReference type="Proteomes" id="UP000011607"/>
    </source>
</evidence>
<evidence type="ECO:0000313" key="1">
    <source>
        <dbReference type="EMBL" id="EMA33361.1"/>
    </source>
</evidence>
<name>M0LIK9_9EURY</name>
<gene>
    <name evidence="1" type="ORF">C446_14064</name>
</gene>
<comment type="caution">
    <text evidence="1">The sequence shown here is derived from an EMBL/GenBank/DDBJ whole genome shotgun (WGS) entry which is preliminary data.</text>
</comment>
<dbReference type="Proteomes" id="UP000011607">
    <property type="component" value="Unassembled WGS sequence"/>
</dbReference>
<sequence>MFVERKPIDAGLDRVNWSVSGNVSRCSRETSHGARGKRLTALEGNDGSTVPDVFVVDDGDIDRDSLEVSTQLRRREHGRDGVVDAETLEFAIGLRCHNQEYG</sequence>
<reference evidence="1 2" key="1">
    <citation type="journal article" date="2014" name="PLoS Genet.">
        <title>Phylogenetically driven sequencing of extremely halophilic archaea reveals strategies for static and dynamic osmo-response.</title>
        <authorList>
            <person name="Becker E.A."/>
            <person name="Seitzer P.M."/>
            <person name="Tritt A."/>
            <person name="Larsen D."/>
            <person name="Krusor M."/>
            <person name="Yao A.I."/>
            <person name="Wu D."/>
            <person name="Madern D."/>
            <person name="Eisen J.A."/>
            <person name="Darling A.E."/>
            <person name="Facciotti M.T."/>
        </authorList>
    </citation>
    <scope>NUCLEOTIDE SEQUENCE [LARGE SCALE GENOMIC DNA]</scope>
    <source>
        <strain evidence="1 2">JCM 10879</strain>
    </source>
</reference>
<proteinExistence type="predicted"/>
<keyword evidence="2" id="KW-1185">Reference proteome</keyword>
<protein>
    <submittedName>
        <fullName evidence="1">Uncharacterized protein</fullName>
    </submittedName>
</protein>
<organism evidence="1 2">
    <name type="scientific">Halobiforma nitratireducens JCM 10879</name>
    <dbReference type="NCBI Taxonomy" id="1227454"/>
    <lineage>
        <taxon>Archaea</taxon>
        <taxon>Methanobacteriati</taxon>
        <taxon>Methanobacteriota</taxon>
        <taxon>Stenosarchaea group</taxon>
        <taxon>Halobacteria</taxon>
        <taxon>Halobacteriales</taxon>
        <taxon>Natrialbaceae</taxon>
        <taxon>Halobiforma</taxon>
    </lineage>
</organism>
<accession>M0LIK9</accession>
<dbReference type="EMBL" id="AOMA01000142">
    <property type="protein sequence ID" value="EMA33361.1"/>
    <property type="molecule type" value="Genomic_DNA"/>
</dbReference>